<dbReference type="Proteomes" id="UP000600247">
    <property type="component" value="Unassembled WGS sequence"/>
</dbReference>
<dbReference type="SUPFAM" id="SSF55729">
    <property type="entry name" value="Acyl-CoA N-acyltransferases (Nat)"/>
    <property type="match status" value="1"/>
</dbReference>
<dbReference type="EMBL" id="BMHY01000001">
    <property type="protein sequence ID" value="GGG58248.1"/>
    <property type="molecule type" value="Genomic_DNA"/>
</dbReference>
<feature type="domain" description="N-acetyltransferase" evidence="1">
    <location>
        <begin position="10"/>
        <end position="179"/>
    </location>
</feature>
<dbReference type="GO" id="GO:0016747">
    <property type="term" value="F:acyltransferase activity, transferring groups other than amino-acyl groups"/>
    <property type="evidence" value="ECO:0007669"/>
    <property type="project" value="InterPro"/>
</dbReference>
<evidence type="ECO:0000313" key="3">
    <source>
        <dbReference type="Proteomes" id="UP000600247"/>
    </source>
</evidence>
<dbReference type="RefSeq" id="WP_188887701.1">
    <property type="nucleotide sequence ID" value="NZ_BMHY01000001.1"/>
</dbReference>
<proteinExistence type="predicted"/>
<name>A0A917GVT5_9BACL</name>
<dbReference type="Gene3D" id="3.40.630.30">
    <property type="match status" value="1"/>
</dbReference>
<evidence type="ECO:0000313" key="2">
    <source>
        <dbReference type="EMBL" id="GGG58248.1"/>
    </source>
</evidence>
<dbReference type="AlphaFoldDB" id="A0A917GVT5"/>
<accession>A0A917GVT5</accession>
<dbReference type="InterPro" id="IPR016181">
    <property type="entry name" value="Acyl_CoA_acyltransferase"/>
</dbReference>
<protein>
    <recommendedName>
        <fullName evidence="1">N-acetyltransferase domain-containing protein</fullName>
    </recommendedName>
</protein>
<dbReference type="InterPro" id="IPR000182">
    <property type="entry name" value="GNAT_dom"/>
</dbReference>
<dbReference type="PROSITE" id="PS51186">
    <property type="entry name" value="GNAT"/>
    <property type="match status" value="1"/>
</dbReference>
<sequence length="197" mass="22765">MEQVYWHQGLTIRQLGHNQVPQIHELMLDVVSRLPDDVLFAADEENYFHKVMQQNGEIYGAFEKDKDKLMAYTVLACPGTTENNLGREFGVPEEELSRVWILDSTIVHESVRGRGLQRYFNQLREERAKALGGLYLYSTVHPDNKASIRNLEAAKLKLQFSRPMYGGLPRHCFAKKTLAKKPDFPLRKSGFCHRSMR</sequence>
<reference evidence="2 3" key="1">
    <citation type="journal article" date="2014" name="Int. J. Syst. Evol. Microbiol.">
        <title>Complete genome sequence of Corynebacterium casei LMG S-19264T (=DSM 44701T), isolated from a smear-ripened cheese.</title>
        <authorList>
            <consortium name="US DOE Joint Genome Institute (JGI-PGF)"/>
            <person name="Walter F."/>
            <person name="Albersmeier A."/>
            <person name="Kalinowski J."/>
            <person name="Ruckert C."/>
        </authorList>
    </citation>
    <scope>NUCLEOTIDE SEQUENCE [LARGE SCALE GENOMIC DNA]</scope>
    <source>
        <strain evidence="2 3">CGMCC 1.15286</strain>
    </source>
</reference>
<organism evidence="2 3">
    <name type="scientific">Paenibacillus radicis</name>
    <name type="common">ex Gao et al. 2016</name>
    <dbReference type="NCBI Taxonomy" id="1737354"/>
    <lineage>
        <taxon>Bacteria</taxon>
        <taxon>Bacillati</taxon>
        <taxon>Bacillota</taxon>
        <taxon>Bacilli</taxon>
        <taxon>Bacillales</taxon>
        <taxon>Paenibacillaceae</taxon>
        <taxon>Paenibacillus</taxon>
    </lineage>
</organism>
<keyword evidence="3" id="KW-1185">Reference proteome</keyword>
<comment type="caution">
    <text evidence="2">The sequence shown here is derived from an EMBL/GenBank/DDBJ whole genome shotgun (WGS) entry which is preliminary data.</text>
</comment>
<gene>
    <name evidence="2" type="ORF">GCM10010918_09130</name>
</gene>
<evidence type="ECO:0000259" key="1">
    <source>
        <dbReference type="PROSITE" id="PS51186"/>
    </source>
</evidence>